<name>A0A179G335_METCM</name>
<evidence type="ECO:0000313" key="1">
    <source>
        <dbReference type="EMBL" id="OAQ72292.1"/>
    </source>
</evidence>
<dbReference type="Proteomes" id="UP000078397">
    <property type="component" value="Unassembled WGS sequence"/>
</dbReference>
<dbReference type="EMBL" id="LSBJ02000001">
    <property type="protein sequence ID" value="OAQ72292.1"/>
    <property type="molecule type" value="Genomic_DNA"/>
</dbReference>
<protein>
    <submittedName>
        <fullName evidence="1">Uncharacterized protein</fullName>
    </submittedName>
</protein>
<dbReference type="KEGG" id="pchm:VFPPC_00302"/>
<dbReference type="GeneID" id="28844342"/>
<reference evidence="1 2" key="1">
    <citation type="journal article" date="2016" name="PLoS Pathog.">
        <title>Biosynthesis of antibiotic leucinostatins in bio-control fungus Purpureocillium lilacinum and their inhibition on phytophthora revealed by genome mining.</title>
        <authorList>
            <person name="Wang G."/>
            <person name="Liu Z."/>
            <person name="Lin R."/>
            <person name="Li E."/>
            <person name="Mao Z."/>
            <person name="Ling J."/>
            <person name="Yang Y."/>
            <person name="Yin W.B."/>
            <person name="Xie B."/>
        </authorList>
    </citation>
    <scope>NUCLEOTIDE SEQUENCE [LARGE SCALE GENOMIC DNA]</scope>
    <source>
        <strain evidence="1">170</strain>
    </source>
</reference>
<gene>
    <name evidence="1" type="ORF">VFPPC_00302</name>
</gene>
<comment type="caution">
    <text evidence="1">The sequence shown here is derived from an EMBL/GenBank/DDBJ whole genome shotgun (WGS) entry which is preliminary data.</text>
</comment>
<keyword evidence="2" id="KW-1185">Reference proteome</keyword>
<accession>A0A179G335</accession>
<dbReference type="AlphaFoldDB" id="A0A179G335"/>
<dbReference type="RefSeq" id="XP_018148375.1">
    <property type="nucleotide sequence ID" value="XM_018280348.1"/>
</dbReference>
<evidence type="ECO:0000313" key="2">
    <source>
        <dbReference type="Proteomes" id="UP000078397"/>
    </source>
</evidence>
<organism evidence="1 2">
    <name type="scientific">Pochonia chlamydosporia 170</name>
    <dbReference type="NCBI Taxonomy" id="1380566"/>
    <lineage>
        <taxon>Eukaryota</taxon>
        <taxon>Fungi</taxon>
        <taxon>Dikarya</taxon>
        <taxon>Ascomycota</taxon>
        <taxon>Pezizomycotina</taxon>
        <taxon>Sordariomycetes</taxon>
        <taxon>Hypocreomycetidae</taxon>
        <taxon>Hypocreales</taxon>
        <taxon>Clavicipitaceae</taxon>
        <taxon>Pochonia</taxon>
    </lineage>
</organism>
<proteinExistence type="predicted"/>
<sequence>MFVFVFASSTNCRTTNPRGQHVDGGATIWGGVTGLLFSTLKGSCCITRRSEQFWFWAMIPGGLLFRAFASELLANPVVKMDCRLAGLMESAAPWGEITTLDGRKSGKYILDESCCCRLLEPLVWARCRAGLKMMDAMAPSFANFLTRRLHRTPARGVRVDIAFMDRTKYWGRVFDSRHWTSRKSRWMTMGRQARQMGMGEAWAVMTRSWLWLWSWSRCAMPQEGFLGSRAEMGGWCRGIGFDVQMVTKESKVSDGHRERDGHVRLKWRLVLALVLVLVHSMLRRRRRDWHGWRQEEYLRHVGRRSICGIIRRLNTATYELM</sequence>